<organism evidence="2 3">
    <name type="scientific">Flavobacterium phragmitis</name>
    <dbReference type="NCBI Taxonomy" id="739143"/>
    <lineage>
        <taxon>Bacteria</taxon>
        <taxon>Pseudomonadati</taxon>
        <taxon>Bacteroidota</taxon>
        <taxon>Flavobacteriia</taxon>
        <taxon>Flavobacteriales</taxon>
        <taxon>Flavobacteriaceae</taxon>
        <taxon>Flavobacterium</taxon>
    </lineage>
</organism>
<dbReference type="STRING" id="739143.SAMN05216297_102334"/>
<evidence type="ECO:0000313" key="2">
    <source>
        <dbReference type="EMBL" id="SFC80352.1"/>
    </source>
</evidence>
<dbReference type="SUPFAM" id="SSF53448">
    <property type="entry name" value="Nucleotide-diphospho-sugar transferases"/>
    <property type="match status" value="1"/>
</dbReference>
<dbReference type="PANTHER" id="PTHR32385:SF15">
    <property type="entry name" value="INOSITOL PHOSPHOCERAMIDE MANNOSYLTRANSFERASE 1"/>
    <property type="match status" value="1"/>
</dbReference>
<name>A0A1I1M6G1_9FLAO</name>
<dbReference type="Pfam" id="PF04488">
    <property type="entry name" value="Gly_transf_sug"/>
    <property type="match status" value="1"/>
</dbReference>
<dbReference type="InterPro" id="IPR029044">
    <property type="entry name" value="Nucleotide-diphossugar_trans"/>
</dbReference>
<dbReference type="PANTHER" id="PTHR32385">
    <property type="entry name" value="MANNOSYL PHOSPHORYLINOSITOL CERAMIDE SYNTHASE"/>
    <property type="match status" value="1"/>
</dbReference>
<gene>
    <name evidence="2" type="ORF">SAMN05216297_102334</name>
</gene>
<dbReference type="OrthoDB" id="9802987at2"/>
<accession>A0A1I1M6G1</accession>
<reference evidence="3" key="1">
    <citation type="submission" date="2016-10" db="EMBL/GenBank/DDBJ databases">
        <authorList>
            <person name="Varghese N."/>
            <person name="Submissions S."/>
        </authorList>
    </citation>
    <scope>NUCLEOTIDE SEQUENCE [LARGE SCALE GENOMIC DNA]</scope>
    <source>
        <strain evidence="3">CGMCC 1.10370</strain>
    </source>
</reference>
<dbReference type="InterPro" id="IPR051706">
    <property type="entry name" value="Glycosyltransferase_domain"/>
</dbReference>
<keyword evidence="1 2" id="KW-0808">Transferase</keyword>
<evidence type="ECO:0000313" key="3">
    <source>
        <dbReference type="Proteomes" id="UP000199672"/>
    </source>
</evidence>
<dbReference type="Gene3D" id="3.90.550.20">
    <property type="match status" value="1"/>
</dbReference>
<dbReference type="GO" id="GO:0016020">
    <property type="term" value="C:membrane"/>
    <property type="evidence" value="ECO:0007669"/>
    <property type="project" value="GOC"/>
</dbReference>
<dbReference type="Proteomes" id="UP000199672">
    <property type="component" value="Unassembled WGS sequence"/>
</dbReference>
<sequence>MIPKKIHFCWYGRGAYNDVIKKCIESWSAKLPDYEIKKWDESNTPFDKLPFLRILYKQKKWSFISDYMRLYSIYTEGGIYLDTDIELLKNFKELLSEDSFVGFQTNLDNKYPLNSAVIGAVKNSSFILDCIKATERKQRLHFNAMGGPPIVTSVLYKYGLNTYKKQHLKKVLLLPTEYFYPFSWLEKFTSDCVTENTICIHWWEDSWVNKKKDLAYFIDSAKRKIEKAPLIFLNRIKYFLNREKFYHINNDV</sequence>
<protein>
    <submittedName>
        <fullName evidence="2">Glycosyltransferase sugar-binding region containing DXD motif-containing protein</fullName>
    </submittedName>
</protein>
<evidence type="ECO:0000256" key="1">
    <source>
        <dbReference type="ARBA" id="ARBA00022679"/>
    </source>
</evidence>
<dbReference type="RefSeq" id="WP_091491214.1">
    <property type="nucleotide sequence ID" value="NZ_FOMH01000002.1"/>
</dbReference>
<keyword evidence="3" id="KW-1185">Reference proteome</keyword>
<proteinExistence type="predicted"/>
<dbReference type="GO" id="GO:0051999">
    <property type="term" value="P:mannosyl-inositol phosphorylceramide biosynthetic process"/>
    <property type="evidence" value="ECO:0007669"/>
    <property type="project" value="TreeGrafter"/>
</dbReference>
<dbReference type="InterPro" id="IPR007577">
    <property type="entry name" value="GlycoTrfase_DXD_sugar-bd_CS"/>
</dbReference>
<dbReference type="EMBL" id="FOMH01000002">
    <property type="protein sequence ID" value="SFC80352.1"/>
    <property type="molecule type" value="Genomic_DNA"/>
</dbReference>
<dbReference type="GO" id="GO:0000030">
    <property type="term" value="F:mannosyltransferase activity"/>
    <property type="evidence" value="ECO:0007669"/>
    <property type="project" value="TreeGrafter"/>
</dbReference>
<dbReference type="AlphaFoldDB" id="A0A1I1M6G1"/>